<dbReference type="InterPro" id="IPR000782">
    <property type="entry name" value="FAS1_domain"/>
</dbReference>
<dbReference type="HOGENOM" id="CLU_376369_0_0_10"/>
<keyword evidence="1" id="KW-0732">Signal</keyword>
<dbReference type="PROSITE" id="PS51257">
    <property type="entry name" value="PROKAR_LIPOPROTEIN"/>
    <property type="match status" value="1"/>
</dbReference>
<accession>H1Y0V6</accession>
<dbReference type="PANTHER" id="PTHR10900:SF77">
    <property type="entry name" value="FI19380P1"/>
    <property type="match status" value="1"/>
</dbReference>
<gene>
    <name evidence="3" type="ORF">Mucpa_5106</name>
</gene>
<evidence type="ECO:0000313" key="4">
    <source>
        <dbReference type="Proteomes" id="UP000002774"/>
    </source>
</evidence>
<feature type="signal peptide" evidence="1">
    <location>
        <begin position="1"/>
        <end position="25"/>
    </location>
</feature>
<dbReference type="PROSITE" id="PS50213">
    <property type="entry name" value="FAS1"/>
    <property type="match status" value="2"/>
</dbReference>
<dbReference type="eggNOG" id="COG2335">
    <property type="taxonomic scope" value="Bacteria"/>
</dbReference>
<organism evidence="3 4">
    <name type="scientific">Mucilaginibacter paludis DSM 18603</name>
    <dbReference type="NCBI Taxonomy" id="714943"/>
    <lineage>
        <taxon>Bacteria</taxon>
        <taxon>Pseudomonadati</taxon>
        <taxon>Bacteroidota</taxon>
        <taxon>Sphingobacteriia</taxon>
        <taxon>Sphingobacteriales</taxon>
        <taxon>Sphingobacteriaceae</taxon>
        <taxon>Mucilaginibacter</taxon>
    </lineage>
</organism>
<feature type="domain" description="FAS1" evidence="2">
    <location>
        <begin position="584"/>
        <end position="752"/>
    </location>
</feature>
<dbReference type="SUPFAM" id="SSF82153">
    <property type="entry name" value="FAS1 domain"/>
    <property type="match status" value="2"/>
</dbReference>
<sequence>MYKFIRNLFYLSVLLFAFTSCRKKAYDDFYGRPASLAPPIYQVLQARGNFTNLLACIDKAGMADQLKTAGYWTMFAPNDDAFKKYFALRGISGVAQIDAATATQIVSYSLVYNAAATDHISDYQSPTGYITNQAFKRRTSYHGGIYTDTVLFTAQGKTDPVGGQVINAVAANRNNGYQYGDFNNKYITYFTNAYLSTHGLSATDYNYFYPNTTYTGFNVVDGAVVNADISAENGIIHEINSVILPLKNLEKYLASNANYSHFKQIFDKYFVQYQQDVNVTHQYQVLTGKPGVAYVKTYFNATNPIGYSLNNENYLKVADNDGQAYGYTLFAPTNAQLDAYINSVILEHYSSLDKVPLNIIQDFLNAHMYTVPVWPTKFSATVNILGEPAKFDATKDVVDKYVGSNGFFYGVNKVQAPNVFSTVFGRPYLDPNYSLMTIALNSNLRYTIANPNFKFTIFMVSDATFRALGYDYSTANSAFTYTSAGVTTIGGTANTNFYRIINMLVASTPNNELNDLSGSGIFETGPGDGTGGEYLKYNANTIFGAGNVDAGQTVSVVSSVTTTNGKAYYTTGGFPLYSVLNVGQHIAKNATTTTSPFYNYYQYLLNSQLYTSATGAITGIQPGIFYTVLVPSNAAIQAAVNAGLLPYTLSGTTRVPNYKPTLQTDIDLVTKFIQYHIIKGTTIVTDGKKSSPPSYPTLLNDSNSGNPLYIQAFSSLGGGYLLDNQGRRSNIVPANSNVLSNYTVIHQIDNYLTYN</sequence>
<keyword evidence="4" id="KW-1185">Reference proteome</keyword>
<reference evidence="3" key="1">
    <citation type="submission" date="2011-09" db="EMBL/GenBank/DDBJ databases">
        <title>The permanent draft genome of Mucilaginibacter paludis DSM 18603.</title>
        <authorList>
            <consortium name="US DOE Joint Genome Institute (JGI-PGF)"/>
            <person name="Lucas S."/>
            <person name="Han J."/>
            <person name="Lapidus A."/>
            <person name="Bruce D."/>
            <person name="Goodwin L."/>
            <person name="Pitluck S."/>
            <person name="Peters L."/>
            <person name="Kyrpides N."/>
            <person name="Mavromatis K."/>
            <person name="Ivanova N."/>
            <person name="Mikhailova N."/>
            <person name="Held B."/>
            <person name="Detter J.C."/>
            <person name="Tapia R."/>
            <person name="Han C."/>
            <person name="Land M."/>
            <person name="Hauser L."/>
            <person name="Markowitz V."/>
            <person name="Cheng J.-F."/>
            <person name="Hugenholtz P."/>
            <person name="Woyke T."/>
            <person name="Wu D."/>
            <person name="Tindall B."/>
            <person name="Brambilla E."/>
            <person name="Klenk H.-P."/>
            <person name="Eisen J.A."/>
        </authorList>
    </citation>
    <scope>NUCLEOTIDE SEQUENCE [LARGE SCALE GENOMIC DNA]</scope>
    <source>
        <strain evidence="3">DSM 18603</strain>
    </source>
</reference>
<evidence type="ECO:0000256" key="1">
    <source>
        <dbReference type="SAM" id="SignalP"/>
    </source>
</evidence>
<dbReference type="PANTHER" id="PTHR10900">
    <property type="entry name" value="PERIOSTIN-RELATED"/>
    <property type="match status" value="1"/>
</dbReference>
<evidence type="ECO:0000259" key="2">
    <source>
        <dbReference type="PROSITE" id="PS50213"/>
    </source>
</evidence>
<dbReference type="InterPro" id="IPR036378">
    <property type="entry name" value="FAS1_dom_sf"/>
</dbReference>
<dbReference type="SMART" id="SM00554">
    <property type="entry name" value="FAS1"/>
    <property type="match status" value="2"/>
</dbReference>
<dbReference type="EMBL" id="CM001403">
    <property type="protein sequence ID" value="EHQ29181.1"/>
    <property type="molecule type" value="Genomic_DNA"/>
</dbReference>
<protein>
    <submittedName>
        <fullName evidence="3">Beta-Ig-H3/fasciclin</fullName>
    </submittedName>
</protein>
<proteinExistence type="predicted"/>
<dbReference type="RefSeq" id="WP_008510222.1">
    <property type="nucleotide sequence ID" value="NZ_CM001403.1"/>
</dbReference>
<feature type="domain" description="FAS1" evidence="2">
    <location>
        <begin position="37"/>
        <end position="243"/>
    </location>
</feature>
<dbReference type="Proteomes" id="UP000002774">
    <property type="component" value="Chromosome"/>
</dbReference>
<dbReference type="AlphaFoldDB" id="H1Y0V6"/>
<dbReference type="OrthoDB" id="659398at2"/>
<evidence type="ECO:0000313" key="3">
    <source>
        <dbReference type="EMBL" id="EHQ29181.1"/>
    </source>
</evidence>
<name>H1Y0V6_9SPHI</name>
<feature type="chain" id="PRO_5003558096" evidence="1">
    <location>
        <begin position="26"/>
        <end position="755"/>
    </location>
</feature>
<dbReference type="InterPro" id="IPR050904">
    <property type="entry name" value="Adhesion/Biosynth-related"/>
</dbReference>
<dbReference type="Pfam" id="PF02469">
    <property type="entry name" value="Fasciclin"/>
    <property type="match status" value="2"/>
</dbReference>
<dbReference type="Gene3D" id="2.30.180.10">
    <property type="entry name" value="FAS1 domain"/>
    <property type="match status" value="2"/>
</dbReference>
<dbReference type="STRING" id="714943.Mucpa_5106"/>